<evidence type="ECO:0000313" key="2">
    <source>
        <dbReference type="EMBL" id="GAH21961.1"/>
    </source>
</evidence>
<accession>X1DM23</accession>
<sequence length="129" mass="15008">MRSAAQVAVDYERLTGRKLGITGEVGEVLACDKLGLKLLADPISAGYDAIDKDNKRYQIKTRRVEHNRGRLSRFSKHEFDYAILVVLNAKYEIMELWQADFRKIKPLIDRQKRRNPSMVEFKRLAERIS</sequence>
<dbReference type="Pfam" id="PF22522">
    <property type="entry name" value="DUF6998"/>
    <property type="match status" value="1"/>
</dbReference>
<reference evidence="2" key="1">
    <citation type="journal article" date="2014" name="Front. Microbiol.">
        <title>High frequency of phylogenetically diverse reductive dehalogenase-homologous genes in deep subseafloor sedimentary metagenomes.</title>
        <authorList>
            <person name="Kawai M."/>
            <person name="Futagami T."/>
            <person name="Toyoda A."/>
            <person name="Takaki Y."/>
            <person name="Nishi S."/>
            <person name="Hori S."/>
            <person name="Arai W."/>
            <person name="Tsubouchi T."/>
            <person name="Morono Y."/>
            <person name="Uchiyama I."/>
            <person name="Ito T."/>
            <person name="Fujiyama A."/>
            <person name="Inagaki F."/>
            <person name="Takami H."/>
        </authorList>
    </citation>
    <scope>NUCLEOTIDE SEQUENCE</scope>
    <source>
        <strain evidence="2">Expedition CK06-06</strain>
    </source>
</reference>
<gene>
    <name evidence="2" type="ORF">S03H2_09161</name>
</gene>
<feature type="domain" description="DUF6998" evidence="1">
    <location>
        <begin position="22"/>
        <end position="124"/>
    </location>
</feature>
<dbReference type="EMBL" id="BARU01004601">
    <property type="protein sequence ID" value="GAH21961.1"/>
    <property type="molecule type" value="Genomic_DNA"/>
</dbReference>
<proteinExistence type="predicted"/>
<dbReference type="InterPro" id="IPR054267">
    <property type="entry name" value="DUF6998"/>
</dbReference>
<evidence type="ECO:0000259" key="1">
    <source>
        <dbReference type="Pfam" id="PF22522"/>
    </source>
</evidence>
<dbReference type="AlphaFoldDB" id="X1DM23"/>
<name>X1DM23_9ZZZZ</name>
<protein>
    <recommendedName>
        <fullName evidence="1">DUF6998 domain-containing protein</fullName>
    </recommendedName>
</protein>
<organism evidence="2">
    <name type="scientific">marine sediment metagenome</name>
    <dbReference type="NCBI Taxonomy" id="412755"/>
    <lineage>
        <taxon>unclassified sequences</taxon>
        <taxon>metagenomes</taxon>
        <taxon>ecological metagenomes</taxon>
    </lineage>
</organism>
<comment type="caution">
    <text evidence="2">The sequence shown here is derived from an EMBL/GenBank/DDBJ whole genome shotgun (WGS) entry which is preliminary data.</text>
</comment>